<keyword evidence="4" id="KW-1185">Reference proteome</keyword>
<evidence type="ECO:0000313" key="3">
    <source>
        <dbReference type="EMBL" id="PFX32616.1"/>
    </source>
</evidence>
<gene>
    <name evidence="3" type="ORF">AWC38_SpisGene2552</name>
</gene>
<feature type="compositionally biased region" description="Polar residues" evidence="1">
    <location>
        <begin position="169"/>
        <end position="183"/>
    </location>
</feature>
<protein>
    <submittedName>
        <fullName evidence="3">Uncharacterized protein</fullName>
    </submittedName>
</protein>
<dbReference type="AlphaFoldDB" id="A0A2B4STE8"/>
<accession>A0A2B4STE8</accession>
<comment type="caution">
    <text evidence="3">The sequence shown here is derived from an EMBL/GenBank/DDBJ whole genome shotgun (WGS) entry which is preliminary data.</text>
</comment>
<feature type="region of interest" description="Disordered" evidence="1">
    <location>
        <begin position="133"/>
        <end position="214"/>
    </location>
</feature>
<evidence type="ECO:0000313" key="4">
    <source>
        <dbReference type="Proteomes" id="UP000225706"/>
    </source>
</evidence>
<feature type="signal peptide" evidence="2">
    <location>
        <begin position="1"/>
        <end position="27"/>
    </location>
</feature>
<keyword evidence="2" id="KW-0732">Signal</keyword>
<feature type="compositionally biased region" description="Low complexity" evidence="1">
    <location>
        <begin position="134"/>
        <end position="146"/>
    </location>
</feature>
<evidence type="ECO:0000256" key="2">
    <source>
        <dbReference type="SAM" id="SignalP"/>
    </source>
</evidence>
<feature type="compositionally biased region" description="Basic residues" evidence="1">
    <location>
        <begin position="186"/>
        <end position="198"/>
    </location>
</feature>
<dbReference type="Proteomes" id="UP000225706">
    <property type="component" value="Unassembled WGS sequence"/>
</dbReference>
<evidence type="ECO:0000256" key="1">
    <source>
        <dbReference type="SAM" id="MobiDB-lite"/>
    </source>
</evidence>
<name>A0A2B4STE8_STYPI</name>
<sequence>MNYNVLLGAMIMTVLSLVASTTRLSSAKVIVKAVLLPRQTNATKQMLKLYPWIDNNWDLKETELYLVEEITQLCSDNTVSGLPLLPPQQKTERELDDYTRVFLNALVNSNHVNIDVVWFCLEMLLHLVEAGTRTDSPISSPTSPSTNDHDSVAPSSSSGTPGPQPRTSRTSGTSCAESSNAVNRPSRARKERKRATKRKIPEDGEDEEATSLRRSIESIEKQGEKLTEIMQGLQENQSKQLEMVASFMGSPVEAIKDKK</sequence>
<feature type="chain" id="PRO_5012225417" evidence="2">
    <location>
        <begin position="28"/>
        <end position="259"/>
    </location>
</feature>
<dbReference type="EMBL" id="LSMT01000021">
    <property type="protein sequence ID" value="PFX32616.1"/>
    <property type="molecule type" value="Genomic_DNA"/>
</dbReference>
<dbReference type="OrthoDB" id="5965516at2759"/>
<organism evidence="3 4">
    <name type="scientific">Stylophora pistillata</name>
    <name type="common">Smooth cauliflower coral</name>
    <dbReference type="NCBI Taxonomy" id="50429"/>
    <lineage>
        <taxon>Eukaryota</taxon>
        <taxon>Metazoa</taxon>
        <taxon>Cnidaria</taxon>
        <taxon>Anthozoa</taxon>
        <taxon>Hexacorallia</taxon>
        <taxon>Scleractinia</taxon>
        <taxon>Astrocoeniina</taxon>
        <taxon>Pocilloporidae</taxon>
        <taxon>Stylophora</taxon>
    </lineage>
</organism>
<feature type="compositionally biased region" description="Low complexity" evidence="1">
    <location>
        <begin position="154"/>
        <end position="168"/>
    </location>
</feature>
<proteinExistence type="predicted"/>
<reference evidence="4" key="1">
    <citation type="journal article" date="2017" name="bioRxiv">
        <title>Comparative analysis of the genomes of Stylophora pistillata and Acropora digitifera provides evidence for extensive differences between species of corals.</title>
        <authorList>
            <person name="Voolstra C.R."/>
            <person name="Li Y."/>
            <person name="Liew Y.J."/>
            <person name="Baumgarten S."/>
            <person name="Zoccola D."/>
            <person name="Flot J.-F."/>
            <person name="Tambutte S."/>
            <person name="Allemand D."/>
            <person name="Aranda M."/>
        </authorList>
    </citation>
    <scope>NUCLEOTIDE SEQUENCE [LARGE SCALE GENOMIC DNA]</scope>
</reference>